<keyword evidence="2" id="KW-1185">Reference proteome</keyword>
<name>A0AAW0FFR6_9APHY</name>
<gene>
    <name evidence="1" type="ORF">QCA50_019120</name>
</gene>
<dbReference type="AlphaFoldDB" id="A0AAW0FFR6"/>
<sequence>MPPIASTSSMFCCLSTALESPRRTTNSLSLSCVLITSVSHQRGFFGACNSSLVLSHRGFLIVTLQLILWSVIEATDQTKTHPGRAFRAIASYLAWAADFFVPCSPGSLSAGYMSCVGGEVSRIMRHWLLVDDSRLRSAIEAMHDILLPFLHQVDNTLLGLFLWPIGEGTSSQMLEDPFLIDSRSTYTPLPSLRALRALYCSSSTDTIQIPTSDVCMCSDRP</sequence>
<comment type="caution">
    <text evidence="1">The sequence shown here is derived from an EMBL/GenBank/DDBJ whole genome shotgun (WGS) entry which is preliminary data.</text>
</comment>
<accession>A0AAW0FFR6</accession>
<evidence type="ECO:0000313" key="1">
    <source>
        <dbReference type="EMBL" id="KAK7677930.1"/>
    </source>
</evidence>
<reference evidence="1 2" key="1">
    <citation type="submission" date="2022-09" db="EMBL/GenBank/DDBJ databases">
        <authorList>
            <person name="Palmer J.M."/>
        </authorList>
    </citation>
    <scope>NUCLEOTIDE SEQUENCE [LARGE SCALE GENOMIC DNA]</scope>
    <source>
        <strain evidence="1 2">DSM 7382</strain>
    </source>
</reference>
<organism evidence="1 2">
    <name type="scientific">Cerrena zonata</name>
    <dbReference type="NCBI Taxonomy" id="2478898"/>
    <lineage>
        <taxon>Eukaryota</taxon>
        <taxon>Fungi</taxon>
        <taxon>Dikarya</taxon>
        <taxon>Basidiomycota</taxon>
        <taxon>Agaricomycotina</taxon>
        <taxon>Agaricomycetes</taxon>
        <taxon>Polyporales</taxon>
        <taxon>Cerrenaceae</taxon>
        <taxon>Cerrena</taxon>
    </lineage>
</organism>
<dbReference type="Proteomes" id="UP001385951">
    <property type="component" value="Unassembled WGS sequence"/>
</dbReference>
<dbReference type="EMBL" id="JASBNA010000080">
    <property type="protein sequence ID" value="KAK7677930.1"/>
    <property type="molecule type" value="Genomic_DNA"/>
</dbReference>
<protein>
    <submittedName>
        <fullName evidence="1">Uncharacterized protein</fullName>
    </submittedName>
</protein>
<proteinExistence type="predicted"/>
<evidence type="ECO:0000313" key="2">
    <source>
        <dbReference type="Proteomes" id="UP001385951"/>
    </source>
</evidence>